<dbReference type="PRINTS" id="PR00455">
    <property type="entry name" value="HTHTETR"/>
</dbReference>
<evidence type="ECO:0000256" key="4">
    <source>
        <dbReference type="PROSITE-ProRule" id="PRU00335"/>
    </source>
</evidence>
<accession>A0A543NND5</accession>
<dbReference type="PANTHER" id="PTHR30055">
    <property type="entry name" value="HTH-TYPE TRANSCRIPTIONAL REGULATOR RUTR"/>
    <property type="match status" value="1"/>
</dbReference>
<sequence>MVTSERELSTADARRAAVVSSAVRLFARSGLSGATIGAIADDAGISPAYVFKLFSSKNQLFVAALESCYEQILGVLEDAAAGSDTAGSADVLDRMGAAYAELIADRDLLNLQVHAQAAVGVPEVRDAVRSGIARITALASSRSGGSAGEVQRFMAYGQLCHLLTAVDAFGVDERWAATLTEGVRHTAPAEDPRN</sequence>
<comment type="caution">
    <text evidence="6">The sequence shown here is derived from an EMBL/GenBank/DDBJ whole genome shotgun (WGS) entry which is preliminary data.</text>
</comment>
<evidence type="ECO:0000256" key="2">
    <source>
        <dbReference type="ARBA" id="ARBA00023125"/>
    </source>
</evidence>
<feature type="DNA-binding region" description="H-T-H motif" evidence="4">
    <location>
        <begin position="35"/>
        <end position="54"/>
    </location>
</feature>
<keyword evidence="2 4" id="KW-0238">DNA-binding</keyword>
<dbReference type="PANTHER" id="PTHR30055:SF234">
    <property type="entry name" value="HTH-TYPE TRANSCRIPTIONAL REGULATOR BETI"/>
    <property type="match status" value="1"/>
</dbReference>
<dbReference type="Pfam" id="PF00440">
    <property type="entry name" value="TetR_N"/>
    <property type="match status" value="1"/>
</dbReference>
<organism evidence="6 7">
    <name type="scientific">Haloactinospora alba</name>
    <dbReference type="NCBI Taxonomy" id="405555"/>
    <lineage>
        <taxon>Bacteria</taxon>
        <taxon>Bacillati</taxon>
        <taxon>Actinomycetota</taxon>
        <taxon>Actinomycetes</taxon>
        <taxon>Streptosporangiales</taxon>
        <taxon>Nocardiopsidaceae</taxon>
        <taxon>Haloactinospora</taxon>
    </lineage>
</organism>
<keyword evidence="1" id="KW-0805">Transcription regulation</keyword>
<evidence type="ECO:0000256" key="3">
    <source>
        <dbReference type="ARBA" id="ARBA00023163"/>
    </source>
</evidence>
<dbReference type="RefSeq" id="WP_141924710.1">
    <property type="nucleotide sequence ID" value="NZ_VFQC01000001.1"/>
</dbReference>
<reference evidence="6 7" key="1">
    <citation type="submission" date="2019-06" db="EMBL/GenBank/DDBJ databases">
        <title>Sequencing the genomes of 1000 actinobacteria strains.</title>
        <authorList>
            <person name="Klenk H.-P."/>
        </authorList>
    </citation>
    <scope>NUCLEOTIDE SEQUENCE [LARGE SCALE GENOMIC DNA]</scope>
    <source>
        <strain evidence="6 7">DSM 45015</strain>
    </source>
</reference>
<evidence type="ECO:0000256" key="1">
    <source>
        <dbReference type="ARBA" id="ARBA00023015"/>
    </source>
</evidence>
<keyword evidence="7" id="KW-1185">Reference proteome</keyword>
<dbReference type="InterPro" id="IPR050109">
    <property type="entry name" value="HTH-type_TetR-like_transc_reg"/>
</dbReference>
<name>A0A543NND5_9ACTN</name>
<keyword evidence="3" id="KW-0804">Transcription</keyword>
<gene>
    <name evidence="6" type="ORF">FHX37_3349</name>
</gene>
<dbReference type="InterPro" id="IPR001647">
    <property type="entry name" value="HTH_TetR"/>
</dbReference>
<proteinExistence type="predicted"/>
<dbReference type="GO" id="GO:0003700">
    <property type="term" value="F:DNA-binding transcription factor activity"/>
    <property type="evidence" value="ECO:0007669"/>
    <property type="project" value="TreeGrafter"/>
</dbReference>
<dbReference type="InterPro" id="IPR009057">
    <property type="entry name" value="Homeodomain-like_sf"/>
</dbReference>
<evidence type="ECO:0000259" key="5">
    <source>
        <dbReference type="PROSITE" id="PS50977"/>
    </source>
</evidence>
<dbReference type="GO" id="GO:0000976">
    <property type="term" value="F:transcription cis-regulatory region binding"/>
    <property type="evidence" value="ECO:0007669"/>
    <property type="project" value="TreeGrafter"/>
</dbReference>
<protein>
    <submittedName>
        <fullName evidence="6">TetR family transcriptional regulator</fullName>
    </submittedName>
</protein>
<dbReference type="OrthoDB" id="3691941at2"/>
<evidence type="ECO:0000313" key="7">
    <source>
        <dbReference type="Proteomes" id="UP000317422"/>
    </source>
</evidence>
<dbReference type="SUPFAM" id="SSF46689">
    <property type="entry name" value="Homeodomain-like"/>
    <property type="match status" value="1"/>
</dbReference>
<dbReference type="Gene3D" id="1.10.10.60">
    <property type="entry name" value="Homeodomain-like"/>
    <property type="match status" value="1"/>
</dbReference>
<evidence type="ECO:0000313" key="6">
    <source>
        <dbReference type="EMBL" id="TQN33335.1"/>
    </source>
</evidence>
<dbReference type="EMBL" id="VFQC01000001">
    <property type="protein sequence ID" value="TQN33335.1"/>
    <property type="molecule type" value="Genomic_DNA"/>
</dbReference>
<dbReference type="PROSITE" id="PS50977">
    <property type="entry name" value="HTH_TETR_2"/>
    <property type="match status" value="1"/>
</dbReference>
<dbReference type="Gene3D" id="1.10.357.10">
    <property type="entry name" value="Tetracycline Repressor, domain 2"/>
    <property type="match status" value="1"/>
</dbReference>
<feature type="domain" description="HTH tetR-type" evidence="5">
    <location>
        <begin position="12"/>
        <end position="72"/>
    </location>
</feature>
<dbReference type="Proteomes" id="UP000317422">
    <property type="component" value="Unassembled WGS sequence"/>
</dbReference>
<dbReference type="AlphaFoldDB" id="A0A543NND5"/>